<evidence type="ECO:0000256" key="2">
    <source>
        <dbReference type="ARBA" id="ARBA00029447"/>
    </source>
</evidence>
<dbReference type="EMBL" id="JAUHHC010000005">
    <property type="protein sequence ID" value="MDN3922586.1"/>
    <property type="molecule type" value="Genomic_DNA"/>
</dbReference>
<dbReference type="CDD" id="cd06225">
    <property type="entry name" value="HAMP"/>
    <property type="match status" value="1"/>
</dbReference>
<evidence type="ECO:0000256" key="3">
    <source>
        <dbReference type="PROSITE-ProRule" id="PRU00284"/>
    </source>
</evidence>
<feature type="domain" description="Methyl-accepting transducer" evidence="5">
    <location>
        <begin position="270"/>
        <end position="499"/>
    </location>
</feature>
<evidence type="ECO:0000256" key="1">
    <source>
        <dbReference type="ARBA" id="ARBA00022481"/>
    </source>
</evidence>
<dbReference type="Pfam" id="PF00015">
    <property type="entry name" value="MCPsignal"/>
    <property type="match status" value="1"/>
</dbReference>
<dbReference type="InterPro" id="IPR047347">
    <property type="entry name" value="YvaQ-like_sensor"/>
</dbReference>
<dbReference type="InterPro" id="IPR004090">
    <property type="entry name" value="Chemotax_Me-accpt_rcpt"/>
</dbReference>
<dbReference type="InterPro" id="IPR004089">
    <property type="entry name" value="MCPsignal_dom"/>
</dbReference>
<organism evidence="7 8">
    <name type="scientific">Roseateles violae</name>
    <dbReference type="NCBI Taxonomy" id="3058042"/>
    <lineage>
        <taxon>Bacteria</taxon>
        <taxon>Pseudomonadati</taxon>
        <taxon>Pseudomonadota</taxon>
        <taxon>Betaproteobacteria</taxon>
        <taxon>Burkholderiales</taxon>
        <taxon>Sphaerotilaceae</taxon>
        <taxon>Roseateles</taxon>
    </lineage>
</organism>
<evidence type="ECO:0000259" key="5">
    <source>
        <dbReference type="PROSITE" id="PS50111"/>
    </source>
</evidence>
<dbReference type="Pfam" id="PF12729">
    <property type="entry name" value="4HB_MCP_1"/>
    <property type="match status" value="1"/>
</dbReference>
<keyword evidence="4" id="KW-0472">Membrane</keyword>
<keyword evidence="4" id="KW-1133">Transmembrane helix</keyword>
<evidence type="ECO:0000313" key="8">
    <source>
        <dbReference type="Proteomes" id="UP001228044"/>
    </source>
</evidence>
<dbReference type="SMART" id="SM00304">
    <property type="entry name" value="HAMP"/>
    <property type="match status" value="1"/>
</dbReference>
<comment type="similarity">
    <text evidence="2">Belongs to the methyl-accepting chemotaxis (MCP) protein family.</text>
</comment>
<dbReference type="Gene3D" id="1.10.287.950">
    <property type="entry name" value="Methyl-accepting chemotaxis protein"/>
    <property type="match status" value="1"/>
</dbReference>
<dbReference type="PROSITE" id="PS50111">
    <property type="entry name" value="CHEMOTAXIS_TRANSDUC_2"/>
    <property type="match status" value="1"/>
</dbReference>
<proteinExistence type="inferred from homology"/>
<name>A0ABT8DWB7_9BURK</name>
<dbReference type="SMART" id="SM00283">
    <property type="entry name" value="MA"/>
    <property type="match status" value="1"/>
</dbReference>
<dbReference type="Proteomes" id="UP001228044">
    <property type="component" value="Unassembled WGS sequence"/>
</dbReference>
<dbReference type="SUPFAM" id="SSF58104">
    <property type="entry name" value="Methyl-accepting chemotaxis protein (MCP) signaling domain"/>
    <property type="match status" value="1"/>
</dbReference>
<sequence length="517" mass="54138">MFKLNEMKISTRLGLGFGVMALLILLLGALAWSRLSAMDEQFKLAMGDRYPKVKAFQSIKDTNNQVARSLRNLVIMTDKAEIEAEFATIDAASKSTAATLDELTKIMSTPGGKAGMAKLNEARAAYRVERDKVTKAIRAGDLETARTVLLNDMRPKQLAYMAAVDELITLGGKLMDQAAEQAAQEARSAKLQMSVLVLAALALSALLAWWLIRSIIGPLNAAVQVASGVAAGDLSTRIATGAANETGRLLNALREMQARLSAIVREVREGAESVATASAQISSGNNDLSGRTEQQASALEETAASMEELGSTVRGNADNAQRANQLALAASSVAGRGGEAVGQVVETMREISASSQKIADIIGTIDGIAFQTNILALNAAVEAARAGEQGRGFAVVASEVRALAQRSAAAAKEIKTLIQASVERVELGSSQVGRAGETIAEVVASIQRVTDIMGEISAASREQSSGVAQVGEAVAQMDRATQENAALVEQSAAAAESLKTQARQLVEAVAVFRLGSA</sequence>
<dbReference type="InterPro" id="IPR003660">
    <property type="entry name" value="HAMP_dom"/>
</dbReference>
<keyword evidence="8" id="KW-1185">Reference proteome</keyword>
<dbReference type="PANTHER" id="PTHR43531:SF14">
    <property type="entry name" value="METHYL-ACCEPTING CHEMOTAXIS PROTEIN I-RELATED"/>
    <property type="match status" value="1"/>
</dbReference>
<keyword evidence="1" id="KW-0488">Methylation</keyword>
<feature type="transmembrane region" description="Helical" evidence="4">
    <location>
        <begin position="12"/>
        <end position="33"/>
    </location>
</feature>
<evidence type="ECO:0000259" key="6">
    <source>
        <dbReference type="PROSITE" id="PS50885"/>
    </source>
</evidence>
<reference evidence="7 8" key="1">
    <citation type="submission" date="2023-06" db="EMBL/GenBank/DDBJ databases">
        <title>Pelomonas sp. PFR6 16S ribosomal RNA gene Genome sequencing and assembly.</title>
        <authorList>
            <person name="Woo H."/>
        </authorList>
    </citation>
    <scope>NUCLEOTIDE SEQUENCE [LARGE SCALE GENOMIC DNA]</scope>
    <source>
        <strain evidence="7 8">PFR6</strain>
    </source>
</reference>
<keyword evidence="3" id="KW-0807">Transducer</keyword>
<dbReference type="InterPro" id="IPR024478">
    <property type="entry name" value="HlyB_4HB_MCP"/>
</dbReference>
<dbReference type="InterPro" id="IPR051310">
    <property type="entry name" value="MCP_chemotaxis"/>
</dbReference>
<dbReference type="RefSeq" id="WP_290360883.1">
    <property type="nucleotide sequence ID" value="NZ_JAUHHC010000005.1"/>
</dbReference>
<keyword evidence="4" id="KW-0812">Transmembrane</keyword>
<evidence type="ECO:0000313" key="7">
    <source>
        <dbReference type="EMBL" id="MDN3922586.1"/>
    </source>
</evidence>
<comment type="caution">
    <text evidence="7">The sequence shown here is derived from an EMBL/GenBank/DDBJ whole genome shotgun (WGS) entry which is preliminary data.</text>
</comment>
<dbReference type="CDD" id="cd19411">
    <property type="entry name" value="MCP2201-like_sensor"/>
    <property type="match status" value="1"/>
</dbReference>
<gene>
    <name evidence="7" type="ORF">QWJ38_20025</name>
</gene>
<dbReference type="CDD" id="cd11386">
    <property type="entry name" value="MCP_signal"/>
    <property type="match status" value="1"/>
</dbReference>
<feature type="domain" description="HAMP" evidence="6">
    <location>
        <begin position="213"/>
        <end position="265"/>
    </location>
</feature>
<dbReference type="PROSITE" id="PS50885">
    <property type="entry name" value="HAMP"/>
    <property type="match status" value="1"/>
</dbReference>
<dbReference type="PANTHER" id="PTHR43531">
    <property type="entry name" value="PROTEIN ICFG"/>
    <property type="match status" value="1"/>
</dbReference>
<dbReference type="Pfam" id="PF00672">
    <property type="entry name" value="HAMP"/>
    <property type="match status" value="1"/>
</dbReference>
<evidence type="ECO:0000256" key="4">
    <source>
        <dbReference type="SAM" id="Phobius"/>
    </source>
</evidence>
<protein>
    <submittedName>
        <fullName evidence="7">Methyl-accepting chemotaxis protein</fullName>
    </submittedName>
</protein>
<accession>A0ABT8DWB7</accession>
<dbReference type="PRINTS" id="PR00260">
    <property type="entry name" value="CHEMTRNSDUCR"/>
</dbReference>